<dbReference type="AlphaFoldDB" id="H3BC74"/>
<dbReference type="SUPFAM" id="SSF56672">
    <property type="entry name" value="DNA/RNA polymerases"/>
    <property type="match status" value="1"/>
</dbReference>
<dbReference type="InterPro" id="IPR021109">
    <property type="entry name" value="Peptidase_aspartic_dom_sf"/>
</dbReference>
<dbReference type="Gene3D" id="3.10.10.10">
    <property type="entry name" value="HIV Type 1 Reverse Transcriptase, subunit A, domain 1"/>
    <property type="match status" value="1"/>
</dbReference>
<dbReference type="InterPro" id="IPR043502">
    <property type="entry name" value="DNA/RNA_pol_sf"/>
</dbReference>
<dbReference type="EMBL" id="AFYH01051949">
    <property type="status" value="NOT_ANNOTATED_CDS"/>
    <property type="molecule type" value="Genomic_DNA"/>
</dbReference>
<accession>H3BC74</accession>
<protein>
    <recommendedName>
        <fullName evidence="2">ribonuclease H</fullName>
        <ecNumber evidence="2">3.1.26.4</ecNumber>
    </recommendedName>
</protein>
<evidence type="ECO:0000259" key="3">
    <source>
        <dbReference type="PROSITE" id="PS50878"/>
    </source>
</evidence>
<dbReference type="InterPro" id="IPR043128">
    <property type="entry name" value="Rev_trsase/Diguanyl_cyclase"/>
</dbReference>
<reference evidence="5" key="1">
    <citation type="submission" date="2011-08" db="EMBL/GenBank/DDBJ databases">
        <title>The draft genome of Latimeria chalumnae.</title>
        <authorList>
            <person name="Di Palma F."/>
            <person name="Alfoldi J."/>
            <person name="Johnson J."/>
            <person name="Berlin A."/>
            <person name="Gnerre S."/>
            <person name="Jaffe D."/>
            <person name="MacCallum I."/>
            <person name="Young S."/>
            <person name="Walker B.J."/>
            <person name="Lander E."/>
            <person name="Lindblad-Toh K."/>
        </authorList>
    </citation>
    <scope>NUCLEOTIDE SEQUENCE [LARGE SCALE GENOMIC DNA]</scope>
    <source>
        <strain evidence="5">Wild caught</strain>
    </source>
</reference>
<dbReference type="CDD" id="cd01647">
    <property type="entry name" value="RT_LTR"/>
    <property type="match status" value="1"/>
</dbReference>
<dbReference type="Ensembl" id="ENSLACT00000019633.1">
    <property type="protein sequence ID" value="ENSLACP00000019495.1"/>
    <property type="gene ID" value="ENSLACG00000017143.1"/>
</dbReference>
<evidence type="ECO:0000256" key="2">
    <source>
        <dbReference type="ARBA" id="ARBA00012180"/>
    </source>
</evidence>
<dbReference type="FunFam" id="3.30.70.270:FF:000020">
    <property type="entry name" value="Transposon Tf2-6 polyprotein-like Protein"/>
    <property type="match status" value="1"/>
</dbReference>
<dbReference type="HOGENOM" id="CLU_000384_9_11_1"/>
<proteinExistence type="inferred from homology"/>
<dbReference type="Pfam" id="PF00078">
    <property type="entry name" value="RVT_1"/>
    <property type="match status" value="1"/>
</dbReference>
<dbReference type="eggNOG" id="KOG0017">
    <property type="taxonomic scope" value="Eukaryota"/>
</dbReference>
<dbReference type="SUPFAM" id="SSF50630">
    <property type="entry name" value="Acid proteases"/>
    <property type="match status" value="1"/>
</dbReference>
<evidence type="ECO:0000256" key="1">
    <source>
        <dbReference type="ARBA" id="ARBA00010879"/>
    </source>
</evidence>
<dbReference type="InterPro" id="IPR050951">
    <property type="entry name" value="Retrovirus_Pol_polyprotein"/>
</dbReference>
<dbReference type="STRING" id="7897.ENSLACP00000019495"/>
<dbReference type="EC" id="3.1.26.4" evidence="2"/>
<name>H3BC74_LATCH</name>
<dbReference type="PROSITE" id="PS50878">
    <property type="entry name" value="RT_POL"/>
    <property type="match status" value="1"/>
</dbReference>
<dbReference type="OMA" id="TEDHEHM"/>
<reference evidence="4" key="2">
    <citation type="submission" date="2025-08" db="UniProtKB">
        <authorList>
            <consortium name="Ensembl"/>
        </authorList>
    </citation>
    <scope>IDENTIFICATION</scope>
</reference>
<dbReference type="Proteomes" id="UP000008672">
    <property type="component" value="Unassembled WGS sequence"/>
</dbReference>
<organism evidence="4 5">
    <name type="scientific">Latimeria chalumnae</name>
    <name type="common">Coelacanth</name>
    <dbReference type="NCBI Taxonomy" id="7897"/>
    <lineage>
        <taxon>Eukaryota</taxon>
        <taxon>Metazoa</taxon>
        <taxon>Chordata</taxon>
        <taxon>Craniata</taxon>
        <taxon>Vertebrata</taxon>
        <taxon>Euteleostomi</taxon>
        <taxon>Coelacanthiformes</taxon>
        <taxon>Coelacanthidae</taxon>
        <taxon>Latimeria</taxon>
    </lineage>
</organism>
<keyword evidence="5" id="KW-1185">Reference proteome</keyword>
<evidence type="ECO:0000313" key="5">
    <source>
        <dbReference type="Proteomes" id="UP000008672"/>
    </source>
</evidence>
<dbReference type="GeneTree" id="ENSGT01140000282569"/>
<sequence length="612" mass="69226">IAHYHFCKHDRQPGESVMTYVAALCRLTEHCEYGNILDDMLRDWLVCGITNDRTQRRLFAEGANMDFQKAFDTAVSMETAAKNAEELKSEGQPAVSPLHVLQSEGWASQYGGMHVPHTCWFKQEVCHSCKKKGHTQRMCQAEKWKKPFKSQMPAKSAYHMDDFEKEEDGGHTNKTEDHEHMALLRASQPKEKPYLCTPQVEGIDLTMETDTGASVSVVGKTYKRLGRPKLKATKTVLRTYTGEPKVLGEAQVGGELSRTSRYGTTLYCFGDGPSLLGRNWLNKIFWKEIKHVTTALTKSSEIAGQFPTVFQEGMGTLRGIKAKIYVDSQVPSKFFKARVVPFLKKEVQSELERLQEEGIISPVQFSDWVAPIVPVRKPNEEIRRWGDYKLTVNQAARLPRNGMFAVLSRSKTFTKLDLPQAYTQIELDKESRKFVTVNTKGLFQYNRLPYGVASAPAIFQCVMDSLLQGIPKVVVHLDGILITGDSEEEHAKNLQEVLKRLASAGLRLKREKCKSGVSSVVYLGHKTNATGLHPIPEKVRAIVEAPNPKNVSKLKSFLGMLHYYAKFMPNLSTVMAPLCQLLAKNTKWKRGRDQQQIYEESKRLLVHYDPEK</sequence>
<evidence type="ECO:0000313" key="4">
    <source>
        <dbReference type="Ensembl" id="ENSLACP00000019495.1"/>
    </source>
</evidence>
<dbReference type="PANTHER" id="PTHR37984:SF13">
    <property type="entry name" value="RIBONUCLEASE H"/>
    <property type="match status" value="1"/>
</dbReference>
<reference evidence="4" key="3">
    <citation type="submission" date="2025-09" db="UniProtKB">
        <authorList>
            <consortium name="Ensembl"/>
        </authorList>
    </citation>
    <scope>IDENTIFICATION</scope>
</reference>
<dbReference type="InterPro" id="IPR000477">
    <property type="entry name" value="RT_dom"/>
</dbReference>
<dbReference type="InParanoid" id="H3BC74"/>
<feature type="domain" description="Reverse transcriptase" evidence="3">
    <location>
        <begin position="323"/>
        <end position="527"/>
    </location>
</feature>
<dbReference type="GO" id="GO:0004523">
    <property type="term" value="F:RNA-DNA hybrid ribonuclease activity"/>
    <property type="evidence" value="ECO:0007669"/>
    <property type="project" value="UniProtKB-EC"/>
</dbReference>
<comment type="similarity">
    <text evidence="1">Belongs to the beta type-B retroviral polymerase family. HERV class-II K(HML-2) pol subfamily.</text>
</comment>
<dbReference type="PANTHER" id="PTHR37984">
    <property type="entry name" value="PROTEIN CBG26694"/>
    <property type="match status" value="1"/>
</dbReference>
<dbReference type="Gene3D" id="3.30.70.270">
    <property type="match status" value="2"/>
</dbReference>